<feature type="region of interest" description="Disordered" evidence="1">
    <location>
        <begin position="1"/>
        <end position="33"/>
    </location>
</feature>
<reference evidence="3" key="1">
    <citation type="journal article" date="2019" name="Int. J. Syst. Evol. Microbiol.">
        <title>The Global Catalogue of Microorganisms (GCM) 10K type strain sequencing project: providing services to taxonomists for standard genome sequencing and annotation.</title>
        <authorList>
            <consortium name="The Broad Institute Genomics Platform"/>
            <consortium name="The Broad Institute Genome Sequencing Center for Infectious Disease"/>
            <person name="Wu L."/>
            <person name="Ma J."/>
        </authorList>
    </citation>
    <scope>NUCLEOTIDE SEQUENCE [LARGE SCALE GENOMIC DNA]</scope>
    <source>
        <strain evidence="3">JCM 18304</strain>
    </source>
</reference>
<proteinExistence type="predicted"/>
<organism evidence="2 3">
    <name type="scientific">Rugosimonospora acidiphila</name>
    <dbReference type="NCBI Taxonomy" id="556531"/>
    <lineage>
        <taxon>Bacteria</taxon>
        <taxon>Bacillati</taxon>
        <taxon>Actinomycetota</taxon>
        <taxon>Actinomycetes</taxon>
        <taxon>Micromonosporales</taxon>
        <taxon>Micromonosporaceae</taxon>
        <taxon>Rugosimonospora</taxon>
    </lineage>
</organism>
<name>A0ABP9RZK5_9ACTN</name>
<dbReference type="Proteomes" id="UP001501570">
    <property type="component" value="Unassembled WGS sequence"/>
</dbReference>
<protein>
    <submittedName>
        <fullName evidence="2">Uncharacterized protein</fullName>
    </submittedName>
</protein>
<comment type="caution">
    <text evidence="2">The sequence shown here is derived from an EMBL/GenBank/DDBJ whole genome shotgun (WGS) entry which is preliminary data.</text>
</comment>
<accession>A0ABP9RZK5</accession>
<dbReference type="EMBL" id="BAABJQ010000011">
    <property type="protein sequence ID" value="GAA5188700.1"/>
    <property type="molecule type" value="Genomic_DNA"/>
</dbReference>
<evidence type="ECO:0000313" key="3">
    <source>
        <dbReference type="Proteomes" id="UP001501570"/>
    </source>
</evidence>
<gene>
    <name evidence="2" type="ORF">GCM10023322_39960</name>
</gene>
<feature type="region of interest" description="Disordered" evidence="1">
    <location>
        <begin position="63"/>
        <end position="90"/>
    </location>
</feature>
<evidence type="ECO:0000313" key="2">
    <source>
        <dbReference type="EMBL" id="GAA5188700.1"/>
    </source>
</evidence>
<evidence type="ECO:0000256" key="1">
    <source>
        <dbReference type="SAM" id="MobiDB-lite"/>
    </source>
</evidence>
<keyword evidence="3" id="KW-1185">Reference proteome</keyword>
<sequence length="320" mass="33110">MPGTVPAMPAPRPGPALAHPAGTPGEPVGLMSPASRAAQRAVATAGATALATGGATVLGAPQPAAAATAPAPDGPHHGTVYGGRRTDDDRPVLAGRMPRLRIGWHSATLRALEMIGVSSPGTGLILGADVDQRPVPVRFFRPEPTRVTMVGGAWAAQLVVFRALAFGANAVVLTGDPGAWHGFGERATGRPDRVSVLHGERPVSTEGTAQQPVLVVYDLGTAGPSASVDLGPWQTQLTVLRQLDERGVPALQEGQLVMMQRLAFGEATLAATALRLTGESTQLLQQMEDEMLALIGGGADRYVWISPTGVERQQGGPARR</sequence>